<keyword evidence="1" id="KW-0472">Membrane</keyword>
<feature type="transmembrane region" description="Helical" evidence="1">
    <location>
        <begin position="159"/>
        <end position="179"/>
    </location>
</feature>
<keyword evidence="1" id="KW-0812">Transmembrane</keyword>
<protein>
    <submittedName>
        <fullName evidence="2">Uncharacterized protein</fullName>
    </submittedName>
</protein>
<name>A0A100WBD6_MYCCR</name>
<reference evidence="3" key="1">
    <citation type="journal article" date="2016" name="Genome Announc.">
        <title>Draft Genome Sequences of Five Rapidly Growing Mycobacterium Species, M. thermoresistibile, M. fortuitum subsp. acetamidolyticum, M. canariasense, M. brisbanense, and M. novocastrense.</title>
        <authorList>
            <person name="Katahira K."/>
            <person name="Ogura Y."/>
            <person name="Gotoh Y."/>
            <person name="Hayashi T."/>
        </authorList>
    </citation>
    <scope>NUCLEOTIDE SEQUENCE [LARGE SCALE GENOMIC DNA]</scope>
    <source>
        <strain evidence="3">JCM15298</strain>
    </source>
</reference>
<sequence>MLAIAVGLSAASGVCRLIAQAQKTPSLLLLADRAAVVSVFSRSAAVGAAMLVVLAAYALLAFWRTGDSTRDTAHRRAALLRYLSPTVALLGCIGLWWRVQDSNIQLFGTARDQQSALDGVDVVGLTSIAWVCSCLAVIALAGAAAGADGHRRKRHSPGPGVLIVALTMSAVGGASVLVLKNPTAHHVNAAAAETATVDVGGPVAYEIADNSDPDTFMVAGGPGLIRSTGSGSTPDGVEAISGATGERVWALSYPELWVLRAAVSEPGPGGVVVLQARFDEDPVLIGLDAGTGTPLWTQPEVGALTRDRHMAPLVDAQRFLSVEQVRSSPTSAQPAWKWTVRELQTGQALWSFHLPAGCHKLPGLSASVVIVPHCDGPDTLAEIRSGLTGAVRAVLRTADVGFDVVDTENAHVTGIPGTDVLLVSEVGAISPTSRTSSLIDGATGAVVYRLPDDARVQVPDTRTLVLTGPAGRQTILDLATSTTIETGLATDTLRFTEGLGAVWARVGEQWVTLVPIPGQAPTLKVLSHEEPMKTYPSPCTSADVPRVAAINGALLVNCGDRIVGVR</sequence>
<reference evidence="3" key="2">
    <citation type="submission" date="2016-02" db="EMBL/GenBank/DDBJ databases">
        <title>Draft genome sequence of five rapidly growing Mycobacterium species.</title>
        <authorList>
            <person name="Katahira K."/>
            <person name="Gotou Y."/>
            <person name="Iida K."/>
            <person name="Ogura Y."/>
            <person name="Hayashi T."/>
        </authorList>
    </citation>
    <scope>NUCLEOTIDE SEQUENCE [LARGE SCALE GENOMIC DNA]</scope>
    <source>
        <strain evidence="3">JCM15298</strain>
    </source>
</reference>
<feature type="transmembrane region" description="Helical" evidence="1">
    <location>
        <begin position="78"/>
        <end position="97"/>
    </location>
</feature>
<evidence type="ECO:0000313" key="2">
    <source>
        <dbReference type="EMBL" id="GAS94929.1"/>
    </source>
</evidence>
<gene>
    <name evidence="2" type="ORF">RMCC_1895</name>
</gene>
<dbReference type="EMBL" id="BCSY01000035">
    <property type="protein sequence ID" value="GAS94929.1"/>
    <property type="molecule type" value="Genomic_DNA"/>
</dbReference>
<dbReference type="SUPFAM" id="SSF50998">
    <property type="entry name" value="Quinoprotein alcohol dehydrogenase-like"/>
    <property type="match status" value="1"/>
</dbReference>
<feature type="transmembrane region" description="Helical" evidence="1">
    <location>
        <begin position="127"/>
        <end position="147"/>
    </location>
</feature>
<comment type="caution">
    <text evidence="2">The sequence shown here is derived from an EMBL/GenBank/DDBJ whole genome shotgun (WGS) entry which is preliminary data.</text>
</comment>
<dbReference type="AlphaFoldDB" id="A0A100WBD6"/>
<dbReference type="STRING" id="228230.RMCC_1895"/>
<organism evidence="2 3">
    <name type="scientific">Mycolicibacterium canariasense</name>
    <name type="common">Mycobacterium canariasense</name>
    <dbReference type="NCBI Taxonomy" id="228230"/>
    <lineage>
        <taxon>Bacteria</taxon>
        <taxon>Bacillati</taxon>
        <taxon>Actinomycetota</taxon>
        <taxon>Actinomycetes</taxon>
        <taxon>Mycobacteriales</taxon>
        <taxon>Mycobacteriaceae</taxon>
        <taxon>Mycolicibacterium</taxon>
    </lineage>
</organism>
<keyword evidence="3" id="KW-1185">Reference proteome</keyword>
<proteinExistence type="predicted"/>
<keyword evidence="1" id="KW-1133">Transmembrane helix</keyword>
<evidence type="ECO:0000313" key="3">
    <source>
        <dbReference type="Proteomes" id="UP000069443"/>
    </source>
</evidence>
<accession>A0A100WBD6</accession>
<feature type="transmembrane region" description="Helical" evidence="1">
    <location>
        <begin position="45"/>
        <end position="66"/>
    </location>
</feature>
<dbReference type="InterPro" id="IPR011047">
    <property type="entry name" value="Quinoprotein_ADH-like_sf"/>
</dbReference>
<evidence type="ECO:0000256" key="1">
    <source>
        <dbReference type="SAM" id="Phobius"/>
    </source>
</evidence>
<dbReference type="Proteomes" id="UP000069443">
    <property type="component" value="Unassembled WGS sequence"/>
</dbReference>